<evidence type="ECO:0000313" key="2">
    <source>
        <dbReference type="Proteomes" id="UP001287286"/>
    </source>
</evidence>
<accession>A0ABR0BHH3</accession>
<keyword evidence="2" id="KW-1185">Reference proteome</keyword>
<evidence type="ECO:0000313" key="1">
    <source>
        <dbReference type="EMBL" id="KAK4077609.1"/>
    </source>
</evidence>
<protein>
    <recommendedName>
        <fullName evidence="3">Secreted protein</fullName>
    </recommendedName>
</protein>
<dbReference type="EMBL" id="JAWRVI010000096">
    <property type="protein sequence ID" value="KAK4077609.1"/>
    <property type="molecule type" value="Genomic_DNA"/>
</dbReference>
<organism evidence="1 2">
    <name type="scientific">Purpureocillium lilacinum</name>
    <name type="common">Paecilomyces lilacinus</name>
    <dbReference type="NCBI Taxonomy" id="33203"/>
    <lineage>
        <taxon>Eukaryota</taxon>
        <taxon>Fungi</taxon>
        <taxon>Dikarya</taxon>
        <taxon>Ascomycota</taxon>
        <taxon>Pezizomycotina</taxon>
        <taxon>Sordariomycetes</taxon>
        <taxon>Hypocreomycetidae</taxon>
        <taxon>Hypocreales</taxon>
        <taxon>Ophiocordycipitaceae</taxon>
        <taxon>Purpureocillium</taxon>
    </lineage>
</organism>
<gene>
    <name evidence="1" type="ORF">Purlil1_12289</name>
</gene>
<comment type="caution">
    <text evidence="1">The sequence shown here is derived from an EMBL/GenBank/DDBJ whole genome shotgun (WGS) entry which is preliminary data.</text>
</comment>
<name>A0ABR0BHH3_PURLI</name>
<reference evidence="1 2" key="1">
    <citation type="journal article" date="2024" name="Microbiol. Resour. Announc.">
        <title>Genome annotations for the ascomycete fungi Trichoderma harzianum, Trichoderma aggressivum, and Purpureocillium lilacinum.</title>
        <authorList>
            <person name="Beijen E.P.W."/>
            <person name="Ohm R.A."/>
        </authorList>
    </citation>
    <scope>NUCLEOTIDE SEQUENCE [LARGE SCALE GENOMIC DNA]</scope>
    <source>
        <strain evidence="1 2">CBS 150709</strain>
    </source>
</reference>
<dbReference type="Proteomes" id="UP001287286">
    <property type="component" value="Unassembled WGS sequence"/>
</dbReference>
<evidence type="ECO:0008006" key="3">
    <source>
        <dbReference type="Google" id="ProtNLM"/>
    </source>
</evidence>
<proteinExistence type="predicted"/>
<sequence>MGCVALHGLSAGAWGANGRSTGSFPRWPVVRASSPPQKEATCATGFWNNNPFQSGGRSGVPQRSLWLSPLKAAVGASSTRLLCEAGRAIEGPWIPDAPSAAIHFLDASSCLLPHNPRTRATYSLRSVGVAVLFAAAR</sequence>